<comment type="caution">
    <text evidence="1">The sequence shown here is derived from an EMBL/GenBank/DDBJ whole genome shotgun (WGS) entry which is preliminary data.</text>
</comment>
<evidence type="ECO:0000313" key="2">
    <source>
        <dbReference type="Proteomes" id="UP000621436"/>
    </source>
</evidence>
<accession>A0A931ATT1</accession>
<keyword evidence="2" id="KW-1185">Reference proteome</keyword>
<proteinExistence type="predicted"/>
<protein>
    <submittedName>
        <fullName evidence="1">YvrJ family protein</fullName>
    </submittedName>
</protein>
<dbReference type="EMBL" id="JADPIE010000003">
    <property type="protein sequence ID" value="MBF8436509.1"/>
    <property type="molecule type" value="Genomic_DNA"/>
</dbReference>
<sequence>MEEIIELFVNYGFPAAICILLLTRVDKILISLVESVATVRAILEERSAKK</sequence>
<dbReference type="RefSeq" id="WP_270453412.1">
    <property type="nucleotide sequence ID" value="NZ_JADPIE010000003.1"/>
</dbReference>
<organism evidence="1 2">
    <name type="scientific">Halonatronomonas betaini</name>
    <dbReference type="NCBI Taxonomy" id="2778430"/>
    <lineage>
        <taxon>Bacteria</taxon>
        <taxon>Bacillati</taxon>
        <taxon>Bacillota</taxon>
        <taxon>Clostridia</taxon>
        <taxon>Halanaerobiales</taxon>
        <taxon>Halarsenatibacteraceae</taxon>
        <taxon>Halonatronomonas</taxon>
    </lineage>
</organism>
<dbReference type="Proteomes" id="UP000621436">
    <property type="component" value="Unassembled WGS sequence"/>
</dbReference>
<name>A0A931ATT1_9FIRM</name>
<gene>
    <name evidence="1" type="ORF">I0Q91_05430</name>
</gene>
<evidence type="ECO:0000313" key="1">
    <source>
        <dbReference type="EMBL" id="MBF8436509.1"/>
    </source>
</evidence>
<reference evidence="1" key="1">
    <citation type="submission" date="2020-11" db="EMBL/GenBank/DDBJ databases">
        <title>Halonatronomonas betainensis gen. nov., sp. nov. a novel haloalkaliphilic representative of the family Halanaerobiacae capable of betaine degradation.</title>
        <authorList>
            <person name="Boltyanskaya Y."/>
            <person name="Kevbrin V."/>
            <person name="Detkova E."/>
            <person name="Grouzdev D.S."/>
            <person name="Koziaeva V."/>
            <person name="Zhilina T."/>
        </authorList>
    </citation>
    <scope>NUCLEOTIDE SEQUENCE</scope>
    <source>
        <strain evidence="1">Z-7014</strain>
    </source>
</reference>
<dbReference type="AlphaFoldDB" id="A0A931ATT1"/>